<dbReference type="EMBL" id="FORI01000007">
    <property type="protein sequence ID" value="SFI84997.1"/>
    <property type="molecule type" value="Genomic_DNA"/>
</dbReference>
<sequence length="86" mass="9850">MIAKSKYSEVISDVVLLMEKQVTGTSRKDIVDFLEELNTSDDPTLPVIILGKKGWLLFKDLNNHTIRMIDDKSFGELRKRLVRKAS</sequence>
<protein>
    <submittedName>
        <fullName evidence="1">Uncharacterized protein</fullName>
    </submittedName>
</protein>
<dbReference type="AlphaFoldDB" id="A0A1I3LJY2"/>
<keyword evidence="2" id="KW-1185">Reference proteome</keyword>
<dbReference type="Proteomes" id="UP000182737">
    <property type="component" value="Unassembled WGS sequence"/>
</dbReference>
<organism evidence="1 2">
    <name type="scientific">Treponema bryantii</name>
    <dbReference type="NCBI Taxonomy" id="163"/>
    <lineage>
        <taxon>Bacteria</taxon>
        <taxon>Pseudomonadati</taxon>
        <taxon>Spirochaetota</taxon>
        <taxon>Spirochaetia</taxon>
        <taxon>Spirochaetales</taxon>
        <taxon>Treponemataceae</taxon>
        <taxon>Treponema</taxon>
    </lineage>
</organism>
<accession>A0A1I3LJY2</accession>
<gene>
    <name evidence="1" type="ORF">SAMN04487775_10729</name>
</gene>
<dbReference type="RefSeq" id="WP_074932197.1">
    <property type="nucleotide sequence ID" value="NZ_FORI01000007.1"/>
</dbReference>
<reference evidence="2" key="1">
    <citation type="submission" date="2016-10" db="EMBL/GenBank/DDBJ databases">
        <authorList>
            <person name="Varghese N."/>
            <person name="Submissions S."/>
        </authorList>
    </citation>
    <scope>NUCLEOTIDE SEQUENCE [LARGE SCALE GENOMIC DNA]</scope>
    <source>
        <strain evidence="2">XBD1002</strain>
    </source>
</reference>
<proteinExistence type="predicted"/>
<evidence type="ECO:0000313" key="1">
    <source>
        <dbReference type="EMBL" id="SFI84997.1"/>
    </source>
</evidence>
<name>A0A1I3LJY2_9SPIR</name>
<evidence type="ECO:0000313" key="2">
    <source>
        <dbReference type="Proteomes" id="UP000182737"/>
    </source>
</evidence>